<dbReference type="AlphaFoldDB" id="W4LDL5"/>
<feature type="domain" description="Luciferase-like" evidence="5">
    <location>
        <begin position="15"/>
        <end position="263"/>
    </location>
</feature>
<comment type="caution">
    <text evidence="6">The sequence shown here is derived from an EMBL/GenBank/DDBJ whole genome shotgun (WGS) entry which is preliminary data.</text>
</comment>
<dbReference type="GO" id="GO:0008726">
    <property type="term" value="F:alkanesulfonate monooxygenase activity"/>
    <property type="evidence" value="ECO:0007669"/>
    <property type="project" value="TreeGrafter"/>
</dbReference>
<dbReference type="PATRIC" id="fig|1429438.4.peg.5270"/>
<evidence type="ECO:0000256" key="2">
    <source>
        <dbReference type="ARBA" id="ARBA00022643"/>
    </source>
</evidence>
<keyword evidence="7" id="KW-1185">Reference proteome</keyword>
<keyword evidence="4" id="KW-0503">Monooxygenase</keyword>
<sequence>MVELGAIFPQTEISPDPGAVRGFVQGLEDLGYDHMFIADHVLGADPAHHEHPSLARYSHRSVIHEPLTLLAYVAAITTRIKLATGILILPQRQTALVAKQAAEIDVLSQGRMRLGIGVGWNAVEYEALGQDFHNRGRRSSEQIEVLRALWTQEVVTFRGQWHQISHAGINPLPLQRPIPIWLGVGSSVALRPPEAALRRVARLADGWCPNIPLNEVGREVVDQVHQYAREAGRDPAMLPLEGRVHIAGKNEDAWAKDVRAWRDLGASSIIVEARGGGLDFPDQHLSAMQRFKDVLEG</sequence>
<keyword evidence="1" id="KW-0285">Flavoprotein</keyword>
<keyword evidence="3" id="KW-0560">Oxidoreductase</keyword>
<evidence type="ECO:0000256" key="1">
    <source>
        <dbReference type="ARBA" id="ARBA00022630"/>
    </source>
</evidence>
<dbReference type="SUPFAM" id="SSF51679">
    <property type="entry name" value="Bacterial luciferase-like"/>
    <property type="match status" value="1"/>
</dbReference>
<evidence type="ECO:0000256" key="3">
    <source>
        <dbReference type="ARBA" id="ARBA00023002"/>
    </source>
</evidence>
<dbReference type="HOGENOM" id="CLU_027853_7_1_7"/>
<organism evidence="6 7">
    <name type="scientific">Entotheonella factor</name>
    <dbReference type="NCBI Taxonomy" id="1429438"/>
    <lineage>
        <taxon>Bacteria</taxon>
        <taxon>Pseudomonadati</taxon>
        <taxon>Nitrospinota/Tectimicrobiota group</taxon>
        <taxon>Candidatus Tectimicrobiota</taxon>
        <taxon>Candidatus Entotheonellia</taxon>
        <taxon>Candidatus Entotheonellales</taxon>
        <taxon>Candidatus Entotheonellaceae</taxon>
        <taxon>Candidatus Entotheonella</taxon>
    </lineage>
</organism>
<dbReference type="PANTHER" id="PTHR42847:SF4">
    <property type="entry name" value="ALKANESULFONATE MONOOXYGENASE-RELATED"/>
    <property type="match status" value="1"/>
</dbReference>
<accession>W4LDL5</accession>
<dbReference type="Proteomes" id="UP000019141">
    <property type="component" value="Unassembled WGS sequence"/>
</dbReference>
<proteinExistence type="predicted"/>
<name>W4LDL5_ENTF1</name>
<protein>
    <submittedName>
        <fullName evidence="6">Luciferase</fullName>
    </submittedName>
</protein>
<evidence type="ECO:0000256" key="4">
    <source>
        <dbReference type="ARBA" id="ARBA00023033"/>
    </source>
</evidence>
<dbReference type="NCBIfam" id="TIGR03619">
    <property type="entry name" value="F420_Rv2161c"/>
    <property type="match status" value="1"/>
</dbReference>
<reference evidence="6 7" key="1">
    <citation type="journal article" date="2014" name="Nature">
        <title>An environmental bacterial taxon with a large and distinct metabolic repertoire.</title>
        <authorList>
            <person name="Wilson M.C."/>
            <person name="Mori T."/>
            <person name="Ruckert C."/>
            <person name="Uria A.R."/>
            <person name="Helf M.J."/>
            <person name="Takada K."/>
            <person name="Gernert C."/>
            <person name="Steffens U.A."/>
            <person name="Heycke N."/>
            <person name="Schmitt S."/>
            <person name="Rinke C."/>
            <person name="Helfrich E.J."/>
            <person name="Brachmann A.O."/>
            <person name="Gurgui C."/>
            <person name="Wakimoto T."/>
            <person name="Kracht M."/>
            <person name="Crusemann M."/>
            <person name="Hentschel U."/>
            <person name="Abe I."/>
            <person name="Matsunaga S."/>
            <person name="Kalinowski J."/>
            <person name="Takeyama H."/>
            <person name="Piel J."/>
        </authorList>
    </citation>
    <scope>NUCLEOTIDE SEQUENCE [LARGE SCALE GENOMIC DNA]</scope>
    <source>
        <strain evidence="7">TSY1</strain>
    </source>
</reference>
<dbReference type="InterPro" id="IPR036661">
    <property type="entry name" value="Luciferase-like_sf"/>
</dbReference>
<gene>
    <name evidence="6" type="ORF">ETSY1_27635</name>
</gene>
<evidence type="ECO:0000313" key="6">
    <source>
        <dbReference type="EMBL" id="ETW96188.1"/>
    </source>
</evidence>
<dbReference type="GO" id="GO:0046306">
    <property type="term" value="P:alkanesulfonate catabolic process"/>
    <property type="evidence" value="ECO:0007669"/>
    <property type="project" value="TreeGrafter"/>
</dbReference>
<dbReference type="Pfam" id="PF00296">
    <property type="entry name" value="Bac_luciferase"/>
    <property type="match status" value="1"/>
</dbReference>
<dbReference type="EMBL" id="AZHW01000823">
    <property type="protein sequence ID" value="ETW96188.1"/>
    <property type="molecule type" value="Genomic_DNA"/>
</dbReference>
<dbReference type="InterPro" id="IPR019921">
    <property type="entry name" value="Lucif-like_OxRdtase_Rv2161c"/>
</dbReference>
<evidence type="ECO:0000313" key="7">
    <source>
        <dbReference type="Proteomes" id="UP000019141"/>
    </source>
</evidence>
<dbReference type="PANTHER" id="PTHR42847">
    <property type="entry name" value="ALKANESULFONATE MONOOXYGENASE"/>
    <property type="match status" value="1"/>
</dbReference>
<keyword evidence="2" id="KW-0288">FMN</keyword>
<dbReference type="InterPro" id="IPR050172">
    <property type="entry name" value="SsuD_RutA_monooxygenase"/>
</dbReference>
<evidence type="ECO:0000259" key="5">
    <source>
        <dbReference type="Pfam" id="PF00296"/>
    </source>
</evidence>
<dbReference type="Gene3D" id="3.20.20.30">
    <property type="entry name" value="Luciferase-like domain"/>
    <property type="match status" value="1"/>
</dbReference>
<dbReference type="InterPro" id="IPR011251">
    <property type="entry name" value="Luciferase-like_dom"/>
</dbReference>